<evidence type="ECO:0000313" key="1">
    <source>
        <dbReference type="EMBL" id="KAH7917781.1"/>
    </source>
</evidence>
<organism evidence="1 2">
    <name type="scientific">Leucogyrophana mollusca</name>
    <dbReference type="NCBI Taxonomy" id="85980"/>
    <lineage>
        <taxon>Eukaryota</taxon>
        <taxon>Fungi</taxon>
        <taxon>Dikarya</taxon>
        <taxon>Basidiomycota</taxon>
        <taxon>Agaricomycotina</taxon>
        <taxon>Agaricomycetes</taxon>
        <taxon>Agaricomycetidae</taxon>
        <taxon>Boletales</taxon>
        <taxon>Boletales incertae sedis</taxon>
        <taxon>Leucogyrophana</taxon>
    </lineage>
</organism>
<protein>
    <submittedName>
        <fullName evidence="1">Uncharacterized protein</fullName>
    </submittedName>
</protein>
<sequence length="156" mass="17254">MGVRKKVREGGECAGWCERVREVQEGAEMVQEVREGTRRCGTVRKGARRQEKARRAQGGMGGAGRAREGGRGCRAVRGCTRRRWTVSTGVKDRTAVINVENTYLPIRGHDLSELNKHKTNTPDSDGTHNRDRSGSLVVRSGMATLDYNQEDSNGKI</sequence>
<reference evidence="1" key="1">
    <citation type="journal article" date="2021" name="New Phytol.">
        <title>Evolutionary innovations through gain and loss of genes in the ectomycorrhizal Boletales.</title>
        <authorList>
            <person name="Wu G."/>
            <person name="Miyauchi S."/>
            <person name="Morin E."/>
            <person name="Kuo A."/>
            <person name="Drula E."/>
            <person name="Varga T."/>
            <person name="Kohler A."/>
            <person name="Feng B."/>
            <person name="Cao Y."/>
            <person name="Lipzen A."/>
            <person name="Daum C."/>
            <person name="Hundley H."/>
            <person name="Pangilinan J."/>
            <person name="Johnson J."/>
            <person name="Barry K."/>
            <person name="LaButti K."/>
            <person name="Ng V."/>
            <person name="Ahrendt S."/>
            <person name="Min B."/>
            <person name="Choi I.G."/>
            <person name="Park H."/>
            <person name="Plett J.M."/>
            <person name="Magnuson J."/>
            <person name="Spatafora J.W."/>
            <person name="Nagy L.G."/>
            <person name="Henrissat B."/>
            <person name="Grigoriev I.V."/>
            <person name="Yang Z.L."/>
            <person name="Xu J."/>
            <person name="Martin F.M."/>
        </authorList>
    </citation>
    <scope>NUCLEOTIDE SEQUENCE</scope>
    <source>
        <strain evidence="1">KUC20120723A-06</strain>
    </source>
</reference>
<gene>
    <name evidence="1" type="ORF">BV22DRAFT_1187739</name>
</gene>
<accession>A0ACB8AW56</accession>
<dbReference type="Proteomes" id="UP000790709">
    <property type="component" value="Unassembled WGS sequence"/>
</dbReference>
<evidence type="ECO:0000313" key="2">
    <source>
        <dbReference type="Proteomes" id="UP000790709"/>
    </source>
</evidence>
<name>A0ACB8AW56_9AGAM</name>
<proteinExistence type="predicted"/>
<keyword evidence="2" id="KW-1185">Reference proteome</keyword>
<comment type="caution">
    <text evidence="1">The sequence shown here is derived from an EMBL/GenBank/DDBJ whole genome shotgun (WGS) entry which is preliminary data.</text>
</comment>
<dbReference type="EMBL" id="MU266938">
    <property type="protein sequence ID" value="KAH7917781.1"/>
    <property type="molecule type" value="Genomic_DNA"/>
</dbReference>